<accession>A0A061JBV2</accession>
<dbReference type="OrthoDB" id="271562at2759"/>
<comment type="caution">
    <text evidence="1">The sequence shown here is derived from an EMBL/GenBank/DDBJ whole genome shotgun (WGS) entry which is preliminary data.</text>
</comment>
<evidence type="ECO:0000313" key="2">
    <source>
        <dbReference type="Proteomes" id="UP000031737"/>
    </source>
</evidence>
<evidence type="ECO:0000313" key="1">
    <source>
        <dbReference type="EMBL" id="ESL10752.1"/>
    </source>
</evidence>
<organism evidence="1 2">
    <name type="scientific">Trypanosoma rangeli SC58</name>
    <dbReference type="NCBI Taxonomy" id="429131"/>
    <lineage>
        <taxon>Eukaryota</taxon>
        <taxon>Discoba</taxon>
        <taxon>Euglenozoa</taxon>
        <taxon>Kinetoplastea</taxon>
        <taxon>Metakinetoplastina</taxon>
        <taxon>Trypanosomatida</taxon>
        <taxon>Trypanosomatidae</taxon>
        <taxon>Trypanosoma</taxon>
        <taxon>Herpetosoma</taxon>
    </lineage>
</organism>
<name>A0A061JBV2_TRYRA</name>
<dbReference type="EMBL" id="AUPL01001509">
    <property type="protein sequence ID" value="ESL10752.1"/>
    <property type="molecule type" value="Genomic_DNA"/>
</dbReference>
<reference evidence="1 2" key="1">
    <citation type="submission" date="2013-07" db="EMBL/GenBank/DDBJ databases">
        <authorList>
            <person name="Stoco P.H."/>
            <person name="Wagner G."/>
            <person name="Gerber A."/>
            <person name="Zaha A."/>
            <person name="Thompson C."/>
            <person name="Bartholomeu D.C."/>
            <person name="Luckemeyer D.D."/>
            <person name="Bahia D."/>
            <person name="Loreto E."/>
            <person name="Prestes E.B."/>
            <person name="Lima F.M."/>
            <person name="Rodrigues-Luiz G."/>
            <person name="Vallejo G.A."/>
            <person name="Filho J.F."/>
            <person name="Monteiro K.M."/>
            <person name="Tyler K.M."/>
            <person name="de Almeida L.G."/>
            <person name="Ortiz M.F."/>
            <person name="Siervo M.A."/>
            <person name="de Moraes M.H."/>
            <person name="Cunha O.L."/>
            <person name="Mendonca-Neto R."/>
            <person name="Silva R."/>
            <person name="Teixeira S.M."/>
            <person name="Murta S.M."/>
            <person name="Sincero T.C."/>
            <person name="Mendes T.A."/>
            <person name="Urmenyi T.P."/>
            <person name="Silva V.G."/>
            <person name="da Rocha W.D."/>
            <person name="Andersson B."/>
            <person name="Romanha A.J."/>
            <person name="Steindel M."/>
            <person name="de Vasconcelos A.T."/>
            <person name="Grisard E.C."/>
        </authorList>
    </citation>
    <scope>NUCLEOTIDE SEQUENCE [LARGE SCALE GENOMIC DNA]</scope>
    <source>
        <strain evidence="1 2">SC58</strain>
    </source>
</reference>
<dbReference type="Proteomes" id="UP000031737">
    <property type="component" value="Unassembled WGS sequence"/>
</dbReference>
<gene>
    <name evidence="1" type="ORF">TRSC58_01509</name>
</gene>
<proteinExistence type="predicted"/>
<protein>
    <submittedName>
        <fullName evidence="1">Uncharacterized protein</fullName>
    </submittedName>
</protein>
<dbReference type="AlphaFoldDB" id="A0A061JBV2"/>
<sequence length="257" mass="28877">MPLDPRMRIRLIGPSGHKSDYHCATLLGNWQEERMTFGLKDPAKEPLETQTTYLASYKGSKDEEELFAAKPPGCFCAEAPVQLLFYHGDIVAPAQNQLTVHELSYTHPTMDATANSLKTILDGEGMSRRRDRTEALRCAMGFSGRATIAGPPSCLGRNTVAAPLAYSTECAVKKDKEYVQTTRGGRYQPPKLPPIGRVWEKERLLTTKNVTLDATGEYLKENIDEYPATSSECWGQFMAYRDDPMQRTKLREEYECP</sequence>
<keyword evidence="2" id="KW-1185">Reference proteome</keyword>
<dbReference type="VEuPathDB" id="TriTrypDB:TRSC58_01509"/>